<dbReference type="Proteomes" id="UP001139521">
    <property type="component" value="Unassembled WGS sequence"/>
</dbReference>
<accession>A0A9X1ZS79</accession>
<protein>
    <submittedName>
        <fullName evidence="1">Uncharacterized protein</fullName>
    </submittedName>
</protein>
<dbReference type="RefSeq" id="WP_249601810.1">
    <property type="nucleotide sequence ID" value="NZ_JAKHSK010000015.1"/>
</dbReference>
<evidence type="ECO:0000313" key="1">
    <source>
        <dbReference type="EMBL" id="MCL6218964.1"/>
    </source>
</evidence>
<proteinExistence type="predicted"/>
<gene>
    <name evidence="1" type="ORF">L1967_11695</name>
</gene>
<evidence type="ECO:0000313" key="2">
    <source>
        <dbReference type="Proteomes" id="UP001139521"/>
    </source>
</evidence>
<dbReference type="EMBL" id="JAKHSK010000015">
    <property type="protein sequence ID" value="MCL6218964.1"/>
    <property type="molecule type" value="Genomic_DNA"/>
</dbReference>
<reference evidence="1" key="1">
    <citation type="submission" date="2022-01" db="EMBL/GenBank/DDBJ databases">
        <title>Genome sequencing of Zunongwangia sp. M21534 genome.</title>
        <authorList>
            <person name="Chen Y."/>
            <person name="Dong C."/>
            <person name="Shao Z."/>
        </authorList>
    </citation>
    <scope>NUCLEOTIDE SEQUENCE</scope>
    <source>
        <strain evidence="1">MCCC M21534</strain>
    </source>
</reference>
<name>A0A9X1ZS79_9FLAO</name>
<comment type="caution">
    <text evidence="1">The sequence shown here is derived from an EMBL/GenBank/DDBJ whole genome shotgun (WGS) entry which is preliminary data.</text>
</comment>
<organism evidence="1 2">
    <name type="scientific">Zunongwangia pacifica</name>
    <dbReference type="NCBI Taxonomy" id="2911062"/>
    <lineage>
        <taxon>Bacteria</taxon>
        <taxon>Pseudomonadati</taxon>
        <taxon>Bacteroidota</taxon>
        <taxon>Flavobacteriia</taxon>
        <taxon>Flavobacteriales</taxon>
        <taxon>Flavobacteriaceae</taxon>
        <taxon>Zunongwangia</taxon>
    </lineage>
</organism>
<keyword evidence="2" id="KW-1185">Reference proteome</keyword>
<sequence>MKKLFLIFIIIPVIGCQTNQKPDKETVLKRINDDLNFPRTIDYEIFCSDPDGTKLEPINRGFKAFGRYTGCLTN</sequence>
<dbReference type="AlphaFoldDB" id="A0A9X1ZS79"/>